<feature type="domain" description="ABC transporter substrate-binding protein PnrA-like" evidence="7">
    <location>
        <begin position="57"/>
        <end position="362"/>
    </location>
</feature>
<evidence type="ECO:0000256" key="5">
    <source>
        <dbReference type="ARBA" id="ARBA00023136"/>
    </source>
</evidence>
<comment type="similarity">
    <text evidence="2">Belongs to the BMP lipoprotein family.</text>
</comment>
<accession>A0ABT1WKH9</accession>
<reference evidence="8" key="2">
    <citation type="journal article" date="2023" name="Curr. Microbiol.">
        <title>Granulicatella seriolae sp. nov., a Novel Facultative Anaerobe Isolated from Yellowtail Marine Fish.</title>
        <authorList>
            <person name="Lee M."/>
            <person name="Choi Y.J."/>
            <person name="Farooq A."/>
            <person name="Jeong J.B."/>
            <person name="Jung M.Y."/>
        </authorList>
    </citation>
    <scope>NUCLEOTIDE SEQUENCE</scope>
    <source>
        <strain evidence="8">S8</strain>
    </source>
</reference>
<dbReference type="Proteomes" id="UP001059480">
    <property type="component" value="Unassembled WGS sequence"/>
</dbReference>
<evidence type="ECO:0000256" key="2">
    <source>
        <dbReference type="ARBA" id="ARBA00008610"/>
    </source>
</evidence>
<evidence type="ECO:0000313" key="8">
    <source>
        <dbReference type="EMBL" id="MCQ9209086.1"/>
    </source>
</evidence>
<dbReference type="Gene3D" id="3.40.50.2300">
    <property type="match status" value="2"/>
</dbReference>
<name>A0ABT1WKH9_9LACT</name>
<dbReference type="SUPFAM" id="SSF53822">
    <property type="entry name" value="Periplasmic binding protein-like I"/>
    <property type="match status" value="1"/>
</dbReference>
<evidence type="ECO:0000256" key="3">
    <source>
        <dbReference type="ARBA" id="ARBA00022475"/>
    </source>
</evidence>
<keyword evidence="9" id="KW-1185">Reference proteome</keyword>
<organism evidence="8 9">
    <name type="scientific">Granulicatella seriolae</name>
    <dbReference type="NCBI Taxonomy" id="2967226"/>
    <lineage>
        <taxon>Bacteria</taxon>
        <taxon>Bacillati</taxon>
        <taxon>Bacillota</taxon>
        <taxon>Bacilli</taxon>
        <taxon>Lactobacillales</taxon>
        <taxon>Carnobacteriaceae</taxon>
        <taxon>Granulicatella</taxon>
    </lineage>
</organism>
<dbReference type="Pfam" id="PF02608">
    <property type="entry name" value="Bmp"/>
    <property type="match status" value="1"/>
</dbReference>
<evidence type="ECO:0000256" key="6">
    <source>
        <dbReference type="ARBA" id="ARBA00023288"/>
    </source>
</evidence>
<dbReference type="EMBL" id="JANHNZ010000001">
    <property type="protein sequence ID" value="MCQ9209086.1"/>
    <property type="molecule type" value="Genomic_DNA"/>
</dbReference>
<reference evidence="8" key="3">
    <citation type="journal article" date="2023" name="Microbiol. Resour. Announc.">
        <title>Draft Genome Sequence of Granulicatella sp. Strain S8, Isolated from a Marine Fish, Seriola quinqueradiata.</title>
        <authorList>
            <person name="Lee M."/>
            <person name="Farooq A."/>
            <person name="Jeong J.B."/>
            <person name="Jung M.Y."/>
        </authorList>
    </citation>
    <scope>NUCLEOTIDE SEQUENCE</scope>
    <source>
        <strain evidence="8">S8</strain>
    </source>
</reference>
<dbReference type="PROSITE" id="PS51257">
    <property type="entry name" value="PROKAR_LIPOPROTEIN"/>
    <property type="match status" value="1"/>
</dbReference>
<evidence type="ECO:0000313" key="9">
    <source>
        <dbReference type="Proteomes" id="UP001059480"/>
    </source>
</evidence>
<keyword evidence="3" id="KW-1003">Cell membrane</keyword>
<keyword evidence="5" id="KW-0472">Membrane</keyword>
<dbReference type="InterPro" id="IPR003760">
    <property type="entry name" value="PnrA-like"/>
</dbReference>
<comment type="caution">
    <text evidence="8">The sequence shown here is derived from an EMBL/GenBank/DDBJ whole genome shotgun (WGS) entry which is preliminary data.</text>
</comment>
<reference evidence="8" key="1">
    <citation type="submission" date="2022-07" db="EMBL/GenBank/DDBJ databases">
        <authorList>
            <person name="Jung M.-Y."/>
            <person name="Lee M."/>
        </authorList>
    </citation>
    <scope>NUCLEOTIDE SEQUENCE</scope>
    <source>
        <strain evidence="8">S8</strain>
    </source>
</reference>
<dbReference type="PANTHER" id="PTHR34296">
    <property type="entry name" value="TRANSCRIPTIONAL ACTIVATOR PROTEIN MED"/>
    <property type="match status" value="1"/>
</dbReference>
<keyword evidence="4" id="KW-0732">Signal</keyword>
<comment type="subcellular location">
    <subcellularLocation>
        <location evidence="1">Cell membrane</location>
        <topology evidence="1">Lipid-anchor</topology>
    </subcellularLocation>
</comment>
<evidence type="ECO:0000259" key="7">
    <source>
        <dbReference type="Pfam" id="PF02608"/>
    </source>
</evidence>
<dbReference type="InterPro" id="IPR028082">
    <property type="entry name" value="Peripla_BP_I"/>
</dbReference>
<protein>
    <submittedName>
        <fullName evidence="8">BMP family protein</fullName>
    </submittedName>
</protein>
<dbReference type="InterPro" id="IPR050957">
    <property type="entry name" value="BMP_lipoprotein"/>
</dbReference>
<sequence>MEGITLKTKKELALLALTVGASVALVACGGSGKTESSSATGESTSEASSTATSDFSAVIITDQGGIDDKSFNQGAWEGLTDWGKENGKSKGVGGYDYLQSNSDSDYVTNLNTAVLSNFNMIYGIGYKLADAITEAAKANPNNNFAIVDSVVDLPNVASINFRDHEASFLAGVAAGLTTKTNKIGFIGGMHGDVIDRFEAGFVAGVKAVKPDAEVSVQYADSFVDAAKGKSLASAMYASNIDIIFHAAGAVGTGLFSEAKEIVQADPSKEIWVIGVDQDQSNEGVVDASRNVTLTSTLKGVGTSVKKFTEEAQKGNYNGGKNIVYGLADDGVGLTDGQLTPEVIAKVNEYKQAIIDGKQEVPEKP</sequence>
<keyword evidence="6" id="KW-0449">Lipoprotein</keyword>
<proteinExistence type="inferred from homology"/>
<gene>
    <name evidence="8" type="ORF">NPA36_00700</name>
</gene>
<evidence type="ECO:0000256" key="1">
    <source>
        <dbReference type="ARBA" id="ARBA00004193"/>
    </source>
</evidence>
<evidence type="ECO:0000256" key="4">
    <source>
        <dbReference type="ARBA" id="ARBA00022729"/>
    </source>
</evidence>
<dbReference type="PANTHER" id="PTHR34296:SF2">
    <property type="entry name" value="ABC TRANSPORTER GUANOSINE-BINDING PROTEIN NUPN"/>
    <property type="match status" value="1"/>
</dbReference>
<dbReference type="CDD" id="cd06354">
    <property type="entry name" value="PBP1_PrnA-like"/>
    <property type="match status" value="1"/>
</dbReference>